<dbReference type="Gramene" id="LPERR10G00350.2">
    <property type="protein sequence ID" value="LPERR10G00350.2"/>
    <property type="gene ID" value="LPERR10G00350"/>
</dbReference>
<proteinExistence type="predicted"/>
<reference evidence="1" key="3">
    <citation type="submission" date="2015-04" db="UniProtKB">
        <authorList>
            <consortium name="EnsemblPlants"/>
        </authorList>
    </citation>
    <scope>IDENTIFICATION</scope>
</reference>
<evidence type="ECO:0000313" key="1">
    <source>
        <dbReference type="EnsemblPlants" id="LPERR10G00350.2"/>
    </source>
</evidence>
<accession>A0A0D9XH94</accession>
<organism evidence="1 2">
    <name type="scientific">Leersia perrieri</name>
    <dbReference type="NCBI Taxonomy" id="77586"/>
    <lineage>
        <taxon>Eukaryota</taxon>
        <taxon>Viridiplantae</taxon>
        <taxon>Streptophyta</taxon>
        <taxon>Embryophyta</taxon>
        <taxon>Tracheophyta</taxon>
        <taxon>Spermatophyta</taxon>
        <taxon>Magnoliopsida</taxon>
        <taxon>Liliopsida</taxon>
        <taxon>Poales</taxon>
        <taxon>Poaceae</taxon>
        <taxon>BOP clade</taxon>
        <taxon>Oryzoideae</taxon>
        <taxon>Oryzeae</taxon>
        <taxon>Oryzinae</taxon>
        <taxon>Leersia</taxon>
    </lineage>
</organism>
<keyword evidence="2" id="KW-1185">Reference proteome</keyword>
<reference evidence="1 2" key="2">
    <citation type="submission" date="2013-12" db="EMBL/GenBank/DDBJ databases">
        <authorList>
            <person name="Yu Y."/>
            <person name="Lee S."/>
            <person name="de Baynast K."/>
            <person name="Wissotski M."/>
            <person name="Liu L."/>
            <person name="Talag J."/>
            <person name="Goicoechea J."/>
            <person name="Angelova A."/>
            <person name="Jetty R."/>
            <person name="Kudrna D."/>
            <person name="Golser W."/>
            <person name="Rivera L."/>
            <person name="Zhang J."/>
            <person name="Wing R."/>
        </authorList>
    </citation>
    <scope>NUCLEOTIDE SEQUENCE</scope>
</reference>
<name>A0A0D9XH94_9ORYZ</name>
<dbReference type="EnsemblPlants" id="LPERR10G00350.2">
    <property type="protein sequence ID" value="LPERR10G00350.2"/>
    <property type="gene ID" value="LPERR10G00350"/>
</dbReference>
<dbReference type="EnsemblPlants" id="LPERR10G00350.1">
    <property type="protein sequence ID" value="LPERR10G00350.1"/>
    <property type="gene ID" value="LPERR10G00350"/>
</dbReference>
<evidence type="ECO:0000313" key="2">
    <source>
        <dbReference type="Proteomes" id="UP000032180"/>
    </source>
</evidence>
<dbReference type="Proteomes" id="UP000032180">
    <property type="component" value="Chromosome 10"/>
</dbReference>
<reference evidence="1 2" key="1">
    <citation type="submission" date="2012-08" db="EMBL/GenBank/DDBJ databases">
        <title>Oryza genome evolution.</title>
        <authorList>
            <person name="Wing R.A."/>
        </authorList>
    </citation>
    <scope>NUCLEOTIDE SEQUENCE</scope>
</reference>
<dbReference type="Gramene" id="LPERR10G00350.1">
    <property type="protein sequence ID" value="LPERR10G00350.1"/>
    <property type="gene ID" value="LPERR10G00350"/>
</dbReference>
<protein>
    <submittedName>
        <fullName evidence="1">Uncharacterized protein</fullName>
    </submittedName>
</protein>
<sequence>MTRCSKEQAVRRYLYQIEDIGDIVLVDNSYFFYGMSISLCILVWCDL</sequence>
<dbReference type="AlphaFoldDB" id="A0A0D9XH94"/>
<dbReference type="HOGENOM" id="CLU_3176149_0_0_1"/>